<keyword evidence="2" id="KW-1185">Reference proteome</keyword>
<dbReference type="EMBL" id="BAABBU010000006">
    <property type="protein sequence ID" value="GAA4127770.1"/>
    <property type="molecule type" value="Genomic_DNA"/>
</dbReference>
<name>A0ABP7XYU1_9ACTN</name>
<dbReference type="Gene3D" id="3.50.50.60">
    <property type="entry name" value="FAD/NAD(P)-binding domain"/>
    <property type="match status" value="1"/>
</dbReference>
<accession>A0ABP7XYU1</accession>
<evidence type="ECO:0000313" key="2">
    <source>
        <dbReference type="Proteomes" id="UP001501845"/>
    </source>
</evidence>
<dbReference type="RefSeq" id="WP_274595009.1">
    <property type="nucleotide sequence ID" value="NZ_BAABBU010000006.1"/>
</dbReference>
<dbReference type="Pfam" id="PF13450">
    <property type="entry name" value="NAD_binding_8"/>
    <property type="match status" value="1"/>
</dbReference>
<comment type="caution">
    <text evidence="1">The sequence shown here is derived from an EMBL/GenBank/DDBJ whole genome shotgun (WGS) entry which is preliminary data.</text>
</comment>
<reference evidence="2" key="1">
    <citation type="journal article" date="2019" name="Int. J. Syst. Evol. Microbiol.">
        <title>The Global Catalogue of Microorganisms (GCM) 10K type strain sequencing project: providing services to taxonomists for standard genome sequencing and annotation.</title>
        <authorList>
            <consortium name="The Broad Institute Genomics Platform"/>
            <consortium name="The Broad Institute Genome Sequencing Center for Infectious Disease"/>
            <person name="Wu L."/>
            <person name="Ma J."/>
        </authorList>
    </citation>
    <scope>NUCLEOTIDE SEQUENCE [LARGE SCALE GENOMIC DNA]</scope>
    <source>
        <strain evidence="2">JCM 17589</strain>
    </source>
</reference>
<gene>
    <name evidence="1" type="ORF">GCM10022285_13520</name>
</gene>
<dbReference type="Proteomes" id="UP001501845">
    <property type="component" value="Unassembled WGS sequence"/>
</dbReference>
<evidence type="ECO:0000313" key="1">
    <source>
        <dbReference type="EMBL" id="GAA4127770.1"/>
    </source>
</evidence>
<evidence type="ECO:0008006" key="3">
    <source>
        <dbReference type="Google" id="ProtNLM"/>
    </source>
</evidence>
<sequence length="52" mass="5671">MADAVVVGFGPNGLAAALTLARAGLRVEVFEAHERIEPVRRLQGREARRTEL</sequence>
<protein>
    <recommendedName>
        <fullName evidence="3">FAD-dependent oxidoreductase</fullName>
    </recommendedName>
</protein>
<proteinExistence type="predicted"/>
<dbReference type="SUPFAM" id="SSF51905">
    <property type="entry name" value="FAD/NAD(P)-binding domain"/>
    <property type="match status" value="1"/>
</dbReference>
<organism evidence="1 2">
    <name type="scientific">Streptomyces tunisiensis</name>
    <dbReference type="NCBI Taxonomy" id="948699"/>
    <lineage>
        <taxon>Bacteria</taxon>
        <taxon>Bacillati</taxon>
        <taxon>Actinomycetota</taxon>
        <taxon>Actinomycetes</taxon>
        <taxon>Kitasatosporales</taxon>
        <taxon>Streptomycetaceae</taxon>
        <taxon>Streptomyces</taxon>
    </lineage>
</organism>
<dbReference type="InterPro" id="IPR036188">
    <property type="entry name" value="FAD/NAD-bd_sf"/>
</dbReference>